<reference evidence="2 3" key="1">
    <citation type="journal article" date="2014" name="Genome Announc.">
        <title>Trypanosoma cruzi Clone Dm28c Draft Genome Sequence.</title>
        <authorList>
            <person name="Grisard E.C."/>
            <person name="Teixeira S.M."/>
            <person name="de Almeida L.G."/>
            <person name="Stoco P.H."/>
            <person name="Gerber A.L."/>
            <person name="Talavera-Lopez C."/>
            <person name="Lima O.C."/>
            <person name="Andersson B."/>
            <person name="de Vasconcelos A.T."/>
        </authorList>
    </citation>
    <scope>NUCLEOTIDE SEQUENCE [LARGE SCALE GENOMIC DNA]</scope>
    <source>
        <strain evidence="2 3">Dm28c</strain>
    </source>
</reference>
<comment type="caution">
    <text evidence="2">The sequence shown here is derived from an EMBL/GenBank/DDBJ whole genome shotgun (WGS) entry which is preliminary data.</text>
</comment>
<proteinExistence type="predicted"/>
<dbReference type="VEuPathDB" id="TriTrypDB:TCDM_09486"/>
<dbReference type="Proteomes" id="UP000017861">
    <property type="component" value="Unassembled WGS sequence"/>
</dbReference>
<feature type="compositionally biased region" description="Basic and acidic residues" evidence="1">
    <location>
        <begin position="30"/>
        <end position="39"/>
    </location>
</feature>
<evidence type="ECO:0000313" key="2">
    <source>
        <dbReference type="EMBL" id="ESS62827.1"/>
    </source>
</evidence>
<feature type="region of interest" description="Disordered" evidence="1">
    <location>
        <begin position="1"/>
        <end position="50"/>
    </location>
</feature>
<sequence length="87" mass="10061">MDERISTAIHSEWHYHPRRSHSQQQQLTHTDTRKEKEEQCTGNTRRLPPAAGVTAGVTFVTLQHTASNNNKHINQRDAKQHNRPSQQ</sequence>
<accession>V5B9W3</accession>
<gene>
    <name evidence="2" type="ORF">TCDM_09486</name>
</gene>
<name>V5B9W3_TRYCR</name>
<evidence type="ECO:0000313" key="3">
    <source>
        <dbReference type="Proteomes" id="UP000017861"/>
    </source>
</evidence>
<dbReference type="AlphaFoldDB" id="V5B9W3"/>
<evidence type="ECO:0000256" key="1">
    <source>
        <dbReference type="SAM" id="MobiDB-lite"/>
    </source>
</evidence>
<feature type="region of interest" description="Disordered" evidence="1">
    <location>
        <begin position="65"/>
        <end position="87"/>
    </location>
</feature>
<feature type="compositionally biased region" description="Basic and acidic residues" evidence="1">
    <location>
        <begin position="1"/>
        <end position="15"/>
    </location>
</feature>
<dbReference type="EMBL" id="AYLP01000159">
    <property type="protein sequence ID" value="ESS62827.1"/>
    <property type="molecule type" value="Genomic_DNA"/>
</dbReference>
<organism evidence="2 3">
    <name type="scientific">Trypanosoma cruzi Dm28c</name>
    <dbReference type="NCBI Taxonomy" id="1416333"/>
    <lineage>
        <taxon>Eukaryota</taxon>
        <taxon>Discoba</taxon>
        <taxon>Euglenozoa</taxon>
        <taxon>Kinetoplastea</taxon>
        <taxon>Metakinetoplastina</taxon>
        <taxon>Trypanosomatida</taxon>
        <taxon>Trypanosomatidae</taxon>
        <taxon>Trypanosoma</taxon>
        <taxon>Schizotrypanum</taxon>
    </lineage>
</organism>
<protein>
    <submittedName>
        <fullName evidence="2">Uncharacterized protein</fullName>
    </submittedName>
</protein>